<accession>A0ABR7MWA2</accession>
<dbReference type="Proteomes" id="UP000637513">
    <property type="component" value="Unassembled WGS sequence"/>
</dbReference>
<sequence length="294" mass="33283">MKKQMIVMLCFLCMIMSVTAITGKQTVSAASRTQLKQKIEDEADGKVSKMYYDDFDYDGQKEAFALIEISEDMSALWYASDSQIKNLSDSILTSGSIQGICKVTSNKKVFVIEGSAGGWGGWSYCYYIKNGRVIQIKKAGEGLTHIKGNLFAIYPSDFDSMHSRRSVGSNIWDWTGHTWKKYYVKLIGNTFINVKSHQISQKNVASYTNGKKYLAQIKKAGYRIGKIYYRENKVINVNVSKKVDADNTAYENVNFDIKGKKLKLQINNKKGKNIVEKSSFNGVYKRKAYIRKAS</sequence>
<dbReference type="RefSeq" id="WP_249304697.1">
    <property type="nucleotide sequence ID" value="NZ_JACRSW010000027.1"/>
</dbReference>
<keyword evidence="3" id="KW-1185">Reference proteome</keyword>
<evidence type="ECO:0000313" key="2">
    <source>
        <dbReference type="EMBL" id="MBC8557483.1"/>
    </source>
</evidence>
<reference evidence="2 3" key="1">
    <citation type="submission" date="2020-08" db="EMBL/GenBank/DDBJ databases">
        <title>Genome public.</title>
        <authorList>
            <person name="Liu C."/>
            <person name="Sun Q."/>
        </authorList>
    </citation>
    <scope>NUCLEOTIDE SEQUENCE [LARGE SCALE GENOMIC DNA]</scope>
    <source>
        <strain evidence="2 3">BX3</strain>
    </source>
</reference>
<protein>
    <submittedName>
        <fullName evidence="2">Uncharacterized protein</fullName>
    </submittedName>
</protein>
<evidence type="ECO:0000256" key="1">
    <source>
        <dbReference type="SAM" id="SignalP"/>
    </source>
</evidence>
<evidence type="ECO:0000313" key="3">
    <source>
        <dbReference type="Proteomes" id="UP000637513"/>
    </source>
</evidence>
<organism evidence="2 3">
    <name type="scientific">Jutongia hominis</name>
    <dbReference type="NCBI Taxonomy" id="2763664"/>
    <lineage>
        <taxon>Bacteria</taxon>
        <taxon>Bacillati</taxon>
        <taxon>Bacillota</taxon>
        <taxon>Clostridia</taxon>
        <taxon>Lachnospirales</taxon>
        <taxon>Lachnospiraceae</taxon>
        <taxon>Jutongia</taxon>
    </lineage>
</organism>
<gene>
    <name evidence="2" type="ORF">H8700_07160</name>
</gene>
<comment type="caution">
    <text evidence="2">The sequence shown here is derived from an EMBL/GenBank/DDBJ whole genome shotgun (WGS) entry which is preliminary data.</text>
</comment>
<proteinExistence type="predicted"/>
<name>A0ABR7MWA2_9FIRM</name>
<keyword evidence="1" id="KW-0732">Signal</keyword>
<dbReference type="EMBL" id="JACRSW010000027">
    <property type="protein sequence ID" value="MBC8557483.1"/>
    <property type="molecule type" value="Genomic_DNA"/>
</dbReference>
<feature type="chain" id="PRO_5047445262" evidence="1">
    <location>
        <begin position="21"/>
        <end position="294"/>
    </location>
</feature>
<feature type="signal peptide" evidence="1">
    <location>
        <begin position="1"/>
        <end position="20"/>
    </location>
</feature>